<dbReference type="Pfam" id="PF14079">
    <property type="entry name" value="DUF4260"/>
    <property type="match status" value="1"/>
</dbReference>
<evidence type="ECO:0000313" key="2">
    <source>
        <dbReference type="EMBL" id="PRY28536.1"/>
    </source>
</evidence>
<dbReference type="OrthoDB" id="9813911at2"/>
<feature type="transmembrane region" description="Helical" evidence="1">
    <location>
        <begin position="65"/>
        <end position="88"/>
    </location>
</feature>
<feature type="transmembrane region" description="Helical" evidence="1">
    <location>
        <begin position="12"/>
        <end position="29"/>
    </location>
</feature>
<proteinExistence type="predicted"/>
<accession>A0A2T0S547</accession>
<dbReference type="InterPro" id="IPR025356">
    <property type="entry name" value="DUF4260"/>
</dbReference>
<gene>
    <name evidence="2" type="ORF">CLV58_12915</name>
</gene>
<keyword evidence="1" id="KW-0812">Transmembrane</keyword>
<organism evidence="2 3">
    <name type="scientific">Spirosoma oryzae</name>
    <dbReference type="NCBI Taxonomy" id="1469603"/>
    <lineage>
        <taxon>Bacteria</taxon>
        <taxon>Pseudomonadati</taxon>
        <taxon>Bacteroidota</taxon>
        <taxon>Cytophagia</taxon>
        <taxon>Cytophagales</taxon>
        <taxon>Cytophagaceae</taxon>
        <taxon>Spirosoma</taxon>
    </lineage>
</organism>
<dbReference type="AlphaFoldDB" id="A0A2T0S547"/>
<evidence type="ECO:0000313" key="3">
    <source>
        <dbReference type="Proteomes" id="UP000238375"/>
    </source>
</evidence>
<protein>
    <submittedName>
        <fullName evidence="2">Uncharacterized protein DUF4260</fullName>
    </submittedName>
</protein>
<dbReference type="Proteomes" id="UP000238375">
    <property type="component" value="Unassembled WGS sequence"/>
</dbReference>
<keyword evidence="1" id="KW-0472">Membrane</keyword>
<feature type="transmembrane region" description="Helical" evidence="1">
    <location>
        <begin position="41"/>
        <end position="58"/>
    </location>
</feature>
<dbReference type="RefSeq" id="WP_106140295.1">
    <property type="nucleotide sequence ID" value="NZ_PVTE01000029.1"/>
</dbReference>
<reference evidence="2 3" key="1">
    <citation type="submission" date="2018-03" db="EMBL/GenBank/DDBJ databases">
        <title>Genomic Encyclopedia of Archaeal and Bacterial Type Strains, Phase II (KMG-II): from individual species to whole genera.</title>
        <authorList>
            <person name="Goeker M."/>
        </authorList>
    </citation>
    <scope>NUCLEOTIDE SEQUENCE [LARGE SCALE GENOMIC DNA]</scope>
    <source>
        <strain evidence="2 3">DSM 28354</strain>
    </source>
</reference>
<keyword evidence="3" id="KW-1185">Reference proteome</keyword>
<evidence type="ECO:0000256" key="1">
    <source>
        <dbReference type="SAM" id="Phobius"/>
    </source>
</evidence>
<name>A0A2T0S547_9BACT</name>
<keyword evidence="1" id="KW-1133">Transmembrane helix</keyword>
<sequence>MKTLLKLEELALFLGCVYLFSRLSFGWWWFPALLLTPDLSMLGYVLNPAVGAFTYNIVHHRAAGIVVGLCGLALSSQWLMLAGIMLVAHTSFDRMLGYGLKYPDDFKHTSLGWIGRP</sequence>
<dbReference type="EMBL" id="PVTE01000029">
    <property type="protein sequence ID" value="PRY28536.1"/>
    <property type="molecule type" value="Genomic_DNA"/>
</dbReference>
<comment type="caution">
    <text evidence="2">The sequence shown here is derived from an EMBL/GenBank/DDBJ whole genome shotgun (WGS) entry which is preliminary data.</text>
</comment>